<sequence length="317" mass="34076">MSTLLASAPIRMTESLDTASWAAALGDVLLPVDVTGFGAGASAATIVSSLLGDIRLSVVDAPSHTVHRHLGHIAADVRREAVVCYQLSGVVCLEQGGIETIVQPGEFTIFDWEASFTLTAAQGYRAVILQLPVNAILIPFEAFRKKVSPGIRPTVGLGLAVSPFFTKLAENAGQLHGWAGERVVRSAVELACAVFAEHVRSAESAPSCSPDFVKAAAYAEANLIDPDLDARRIAAAIFVSTRQLHKIFQAEGTTASAWIRARRLAKCRSMLNDPEYHWMSVGDIGAAWGFFNRAHFSRIYRAAYGCSPREHRGGCLE</sequence>
<accession>A0ABY3WBR0</accession>
<dbReference type="InterPro" id="IPR035418">
    <property type="entry name" value="AraC-bd_2"/>
</dbReference>
<dbReference type="Gene3D" id="1.10.10.60">
    <property type="entry name" value="Homeodomain-like"/>
    <property type="match status" value="1"/>
</dbReference>
<dbReference type="InterPro" id="IPR050204">
    <property type="entry name" value="AraC_XylS_family_regulators"/>
</dbReference>
<keyword evidence="2" id="KW-0238">DNA-binding</keyword>
<dbReference type="PROSITE" id="PS01124">
    <property type="entry name" value="HTH_ARAC_FAMILY_2"/>
    <property type="match status" value="1"/>
</dbReference>
<dbReference type="Pfam" id="PF12833">
    <property type="entry name" value="HTH_18"/>
    <property type="match status" value="1"/>
</dbReference>
<dbReference type="Proteomes" id="UP000829069">
    <property type="component" value="Plasmid p1"/>
</dbReference>
<dbReference type="SUPFAM" id="SSF46689">
    <property type="entry name" value="Homeodomain-like"/>
    <property type="match status" value="1"/>
</dbReference>
<dbReference type="PANTHER" id="PTHR46796">
    <property type="entry name" value="HTH-TYPE TRANSCRIPTIONAL ACTIVATOR RHAS-RELATED"/>
    <property type="match status" value="1"/>
</dbReference>
<organism evidence="5 6">
    <name type="scientific">Arthrobacter sulfonylureivorans</name>
    <dbReference type="NCBI Taxonomy" id="2486855"/>
    <lineage>
        <taxon>Bacteria</taxon>
        <taxon>Bacillati</taxon>
        <taxon>Actinomycetota</taxon>
        <taxon>Actinomycetes</taxon>
        <taxon>Micrococcales</taxon>
        <taxon>Micrococcaceae</taxon>
        <taxon>Arthrobacter</taxon>
    </lineage>
</organism>
<gene>
    <name evidence="5" type="ORF">MNQ99_18730</name>
</gene>
<dbReference type="SMART" id="SM00342">
    <property type="entry name" value="HTH_ARAC"/>
    <property type="match status" value="1"/>
</dbReference>
<geneLocation type="plasmid" evidence="5 6">
    <name>p1</name>
</geneLocation>
<name>A0ABY3WBR0_9MICC</name>
<keyword evidence="6" id="KW-1185">Reference proteome</keyword>
<feature type="domain" description="HTH araC/xylS-type" evidence="4">
    <location>
        <begin position="213"/>
        <end position="314"/>
    </location>
</feature>
<dbReference type="RefSeq" id="WP_241915459.1">
    <property type="nucleotide sequence ID" value="NZ_CP093327.1"/>
</dbReference>
<proteinExistence type="predicted"/>
<dbReference type="PANTHER" id="PTHR46796:SF6">
    <property type="entry name" value="ARAC SUBFAMILY"/>
    <property type="match status" value="1"/>
</dbReference>
<evidence type="ECO:0000313" key="5">
    <source>
        <dbReference type="EMBL" id="UNK47760.1"/>
    </source>
</evidence>
<keyword evidence="5" id="KW-0614">Plasmid</keyword>
<evidence type="ECO:0000256" key="1">
    <source>
        <dbReference type="ARBA" id="ARBA00023015"/>
    </source>
</evidence>
<keyword evidence="3" id="KW-0804">Transcription</keyword>
<dbReference type="InterPro" id="IPR018060">
    <property type="entry name" value="HTH_AraC"/>
</dbReference>
<dbReference type="InterPro" id="IPR009057">
    <property type="entry name" value="Homeodomain-like_sf"/>
</dbReference>
<evidence type="ECO:0000313" key="6">
    <source>
        <dbReference type="Proteomes" id="UP000829069"/>
    </source>
</evidence>
<evidence type="ECO:0000256" key="2">
    <source>
        <dbReference type="ARBA" id="ARBA00023125"/>
    </source>
</evidence>
<dbReference type="Pfam" id="PF14525">
    <property type="entry name" value="AraC_binding_2"/>
    <property type="match status" value="1"/>
</dbReference>
<protein>
    <submittedName>
        <fullName evidence="5">AraC family transcriptional regulator</fullName>
    </submittedName>
</protein>
<evidence type="ECO:0000256" key="3">
    <source>
        <dbReference type="ARBA" id="ARBA00023163"/>
    </source>
</evidence>
<reference evidence="5 6" key="1">
    <citation type="submission" date="2022-03" db="EMBL/GenBank/DDBJ databases">
        <title>Isotopic signatures of nitrous oxide derived from detoxification processes.</title>
        <authorList>
            <person name="Behrendt U."/>
            <person name="Buchen C."/>
            <person name="Well R."/>
            <person name="Ulrich A."/>
            <person name="Rohe L."/>
            <person name="Kolb S."/>
            <person name="Schloter M."/>
            <person name="Horn M.A."/>
            <person name="Augustin J."/>
        </authorList>
    </citation>
    <scope>NUCLEOTIDE SEQUENCE [LARGE SCALE GENOMIC DNA]</scope>
    <source>
        <strain evidence="5 6">S4-C24</strain>
        <plasmid evidence="5 6">p1</plasmid>
    </source>
</reference>
<keyword evidence="1" id="KW-0805">Transcription regulation</keyword>
<dbReference type="EMBL" id="CP093327">
    <property type="protein sequence ID" value="UNK47760.1"/>
    <property type="molecule type" value="Genomic_DNA"/>
</dbReference>
<evidence type="ECO:0000259" key="4">
    <source>
        <dbReference type="PROSITE" id="PS01124"/>
    </source>
</evidence>